<evidence type="ECO:0000259" key="3">
    <source>
        <dbReference type="Pfam" id="PF12706"/>
    </source>
</evidence>
<evidence type="ECO:0000313" key="4">
    <source>
        <dbReference type="EMBL" id="KAK9811899.1"/>
    </source>
</evidence>
<dbReference type="PANTHER" id="PTHR46018:SF2">
    <property type="entry name" value="ZINC PHOSPHODIESTERASE ELAC PROTEIN 1"/>
    <property type="match status" value="1"/>
</dbReference>
<keyword evidence="5" id="KW-1185">Reference proteome</keyword>
<dbReference type="PANTHER" id="PTHR46018">
    <property type="entry name" value="ZINC PHOSPHODIESTERASE ELAC PROTEIN 1"/>
    <property type="match status" value="1"/>
</dbReference>
<feature type="domain" description="Metallo-beta-lactamase" evidence="3">
    <location>
        <begin position="98"/>
        <end position="294"/>
    </location>
</feature>
<dbReference type="Gene3D" id="3.60.15.10">
    <property type="entry name" value="Ribonuclease Z/Hydroxyacylglutathione hydrolase-like"/>
    <property type="match status" value="1"/>
</dbReference>
<comment type="caution">
    <text evidence="4">The sequence shown here is derived from an EMBL/GenBank/DDBJ whole genome shotgun (WGS) entry which is preliminary data.</text>
</comment>
<dbReference type="InterPro" id="IPR036866">
    <property type="entry name" value="RibonucZ/Hydroxyglut_hydro"/>
</dbReference>
<proteinExistence type="predicted"/>
<name>A0AAW1PQH3_9CHLO</name>
<keyword evidence="2" id="KW-0732">Signal</keyword>
<reference evidence="4 5" key="1">
    <citation type="journal article" date="2024" name="Nat. Commun.">
        <title>Phylogenomics reveals the evolutionary origins of lichenization in chlorophyte algae.</title>
        <authorList>
            <person name="Puginier C."/>
            <person name="Libourel C."/>
            <person name="Otte J."/>
            <person name="Skaloud P."/>
            <person name="Haon M."/>
            <person name="Grisel S."/>
            <person name="Petersen M."/>
            <person name="Berrin J.G."/>
            <person name="Delaux P.M."/>
            <person name="Dal Grande F."/>
            <person name="Keller J."/>
        </authorList>
    </citation>
    <scope>NUCLEOTIDE SEQUENCE [LARGE SCALE GENOMIC DNA]</scope>
    <source>
        <strain evidence="4 5">SAG 2043</strain>
    </source>
</reference>
<feature type="chain" id="PRO_5043889676" description="Metallo-beta-lactamase domain-containing protein" evidence="2">
    <location>
        <begin position="31"/>
        <end position="370"/>
    </location>
</feature>
<dbReference type="GO" id="GO:0042781">
    <property type="term" value="F:3'-tRNA processing endoribonuclease activity"/>
    <property type="evidence" value="ECO:0007669"/>
    <property type="project" value="TreeGrafter"/>
</dbReference>
<evidence type="ECO:0000256" key="1">
    <source>
        <dbReference type="ARBA" id="ARBA00022801"/>
    </source>
</evidence>
<dbReference type="CDD" id="cd07719">
    <property type="entry name" value="arylsulfatase_AtsA-like_MBL-fold"/>
    <property type="match status" value="1"/>
</dbReference>
<sequence>MSNATAMPSASYLGLVVLILAASIWSGTAGGPWVYSDNAPVPKDTIRITTLGSGTPDVRKEQASSGFLVELGNGDKLIFDFGTGAYTNLLATGVPAAELTKVFLTHLHSDHIADLATFYVNAMFGRREAWEVWGPSAKDPAHGTAAVIDGLRKFLAWDTHSRRKIDLVGRIDKGDKVIAHEFDYSVENQVIYEQNGVKITSTPVNHYNTSGPVALRLDWNGLSFTYSGDTTPIPTLNDLARGSDLLILQNMGPIKDFAALSYESQLLLNTSHITPKQAGKILSDLKPRLAVIHHLTLNDLSRVPVVTDIRENYPVGDIHVNEDLDVFEITKDQIYLKKRLVPYRSWGYWHAELNWNSQGNTAAQQFRSVA</sequence>
<evidence type="ECO:0000313" key="5">
    <source>
        <dbReference type="Proteomes" id="UP001489004"/>
    </source>
</evidence>
<dbReference type="SUPFAM" id="SSF56281">
    <property type="entry name" value="Metallo-hydrolase/oxidoreductase"/>
    <property type="match status" value="1"/>
</dbReference>
<dbReference type="Proteomes" id="UP001489004">
    <property type="component" value="Unassembled WGS sequence"/>
</dbReference>
<dbReference type="EMBL" id="JALJOR010000009">
    <property type="protein sequence ID" value="KAK9811899.1"/>
    <property type="molecule type" value="Genomic_DNA"/>
</dbReference>
<dbReference type="AlphaFoldDB" id="A0AAW1PQH3"/>
<dbReference type="InterPro" id="IPR001279">
    <property type="entry name" value="Metallo-B-lactamas"/>
</dbReference>
<dbReference type="InterPro" id="IPR044094">
    <property type="entry name" value="AtsA-like_MBL-fold"/>
</dbReference>
<protein>
    <recommendedName>
        <fullName evidence="3">Metallo-beta-lactamase domain-containing protein</fullName>
    </recommendedName>
</protein>
<evidence type="ECO:0000256" key="2">
    <source>
        <dbReference type="SAM" id="SignalP"/>
    </source>
</evidence>
<feature type="signal peptide" evidence="2">
    <location>
        <begin position="1"/>
        <end position="30"/>
    </location>
</feature>
<accession>A0AAW1PQH3</accession>
<dbReference type="Pfam" id="PF12706">
    <property type="entry name" value="Lactamase_B_2"/>
    <property type="match status" value="1"/>
</dbReference>
<organism evidence="4 5">
    <name type="scientific">[Myrmecia] bisecta</name>
    <dbReference type="NCBI Taxonomy" id="41462"/>
    <lineage>
        <taxon>Eukaryota</taxon>
        <taxon>Viridiplantae</taxon>
        <taxon>Chlorophyta</taxon>
        <taxon>core chlorophytes</taxon>
        <taxon>Trebouxiophyceae</taxon>
        <taxon>Trebouxiales</taxon>
        <taxon>Trebouxiaceae</taxon>
        <taxon>Myrmecia</taxon>
    </lineage>
</organism>
<gene>
    <name evidence="4" type="ORF">WJX72_012114</name>
</gene>
<keyword evidence="1" id="KW-0378">Hydrolase</keyword>